<dbReference type="FunFam" id="2.60.120.260:FF:000051">
    <property type="entry name" value="BTB/POZ domain-containing protein 9"/>
    <property type="match status" value="1"/>
</dbReference>
<dbReference type="InterPro" id="IPR011705">
    <property type="entry name" value="BACK"/>
</dbReference>
<reference evidence="3" key="1">
    <citation type="journal article" date="2014" name="Insect Biochem. Mol. Biol.">
        <title>An insight into the sialome of the frog biting fly, Corethrella appendiculata.</title>
        <authorList>
            <person name="Ribeiro J.M.C."/>
            <person name="Chagas A.C."/>
            <person name="Pham V.M."/>
            <person name="Lounibos L.P."/>
            <person name="Calvo E."/>
        </authorList>
    </citation>
    <scope>NUCLEOTIDE SEQUENCE</scope>
    <source>
        <tissue evidence="3">Salivary glands</tissue>
    </source>
</reference>
<dbReference type="PROSITE" id="PS50097">
    <property type="entry name" value="BTB"/>
    <property type="match status" value="1"/>
</dbReference>
<dbReference type="Pfam" id="PF07707">
    <property type="entry name" value="BACK"/>
    <property type="match status" value="1"/>
</dbReference>
<organism evidence="3">
    <name type="scientific">Corethrella appendiculata</name>
    <dbReference type="NCBI Taxonomy" id="1370023"/>
    <lineage>
        <taxon>Eukaryota</taxon>
        <taxon>Metazoa</taxon>
        <taxon>Ecdysozoa</taxon>
        <taxon>Arthropoda</taxon>
        <taxon>Hexapoda</taxon>
        <taxon>Insecta</taxon>
        <taxon>Pterygota</taxon>
        <taxon>Neoptera</taxon>
        <taxon>Endopterygota</taxon>
        <taxon>Diptera</taxon>
        <taxon>Nematocera</taxon>
        <taxon>Culicoidea</taxon>
        <taxon>Chaoboridae</taxon>
        <taxon>Corethrella</taxon>
    </lineage>
</organism>
<name>U5ERM0_9DIPT</name>
<dbReference type="FunFam" id="1.25.40.420:FF:000005">
    <property type="entry name" value="BTB/POZ domain-containing protein 9"/>
    <property type="match status" value="1"/>
</dbReference>
<dbReference type="GO" id="GO:0008344">
    <property type="term" value="P:adult locomotory behavior"/>
    <property type="evidence" value="ECO:0007669"/>
    <property type="project" value="TreeGrafter"/>
</dbReference>
<dbReference type="InterPro" id="IPR000210">
    <property type="entry name" value="BTB/POZ_dom"/>
</dbReference>
<dbReference type="FunFam" id="3.30.710.10:FF:000042">
    <property type="entry name" value="BTB/POZ domain-containing protein 9"/>
    <property type="match status" value="1"/>
</dbReference>
<evidence type="ECO:0000313" key="3">
    <source>
        <dbReference type="EMBL" id="JAB57121.1"/>
    </source>
</evidence>
<dbReference type="InterPro" id="IPR000421">
    <property type="entry name" value="FA58C"/>
</dbReference>
<dbReference type="SMART" id="SM00875">
    <property type="entry name" value="BACK"/>
    <property type="match status" value="1"/>
</dbReference>
<dbReference type="GO" id="GO:0005737">
    <property type="term" value="C:cytoplasm"/>
    <property type="evidence" value="ECO:0007669"/>
    <property type="project" value="TreeGrafter"/>
</dbReference>
<dbReference type="Pfam" id="PF00651">
    <property type="entry name" value="BTB"/>
    <property type="match status" value="1"/>
</dbReference>
<accession>U5ERM0</accession>
<dbReference type="SUPFAM" id="SSF49785">
    <property type="entry name" value="Galactose-binding domain-like"/>
    <property type="match status" value="2"/>
</dbReference>
<dbReference type="PANTHER" id="PTHR46306">
    <property type="entry name" value="BTB/POZ DOMAIN-CONTAINING PROTEIN 9"/>
    <property type="match status" value="1"/>
</dbReference>
<dbReference type="SUPFAM" id="SSF54695">
    <property type="entry name" value="POZ domain"/>
    <property type="match status" value="1"/>
</dbReference>
<sequence length="578" mass="65830">CGEIELTAKYSEQMSQLCMNEDYSDVVFIIDGVHRIPAHRIILAARSNYFRALLYGGMAESRQHEVQLKIPLEAFKALLKYVYSGNMSLSQMKEENVLDTLGLAHLYGFTELESAISAYLHKILSLDNVCATLDAAHLYQLDTLIDICYKFLDRNAAEILRHESFKNLSQDSLCGLLERDSFFVPEIKIFVAVSEWSKFNDGADIKAVVSRIRLPLMKLDQLLNIVRPTGILNPNDLLDAIQEKTTGKYLNYRGNLWIGENIALSKHGSKMLTGIGQSILDGDTVASYDMEKGYARHEIKDGDNGIIVELGSMFIINRINILLWDRDTRSYSYYIEVSVNKEQWERVIDYSSYSCRSWQFLYFPARSVQYIKIVGTHNTINKVFHCVALEALYDSIEIPTIGGILVPKHNVATIEKSATVIEGVSRTRNALLNGDTKNYDWDSGYTCHQIGSGVIFVQLGQPYYISSLRLLLWDCDDRSYNFYIETSFDQKTWDIVVDKRNEECKSWQTFVFEPRVVIYIKINGTFNTANEIFHCVHFECPSQDFSQIKNENNKALNTVTVAGPSSTNTTNNQNQNNS</sequence>
<dbReference type="Gene3D" id="1.25.40.420">
    <property type="match status" value="1"/>
</dbReference>
<dbReference type="PANTHER" id="PTHR46306:SF1">
    <property type="entry name" value="BTB_POZ DOMAIN-CONTAINING PROTEIN 9"/>
    <property type="match status" value="1"/>
</dbReference>
<dbReference type="InterPro" id="IPR008979">
    <property type="entry name" value="Galactose-bd-like_sf"/>
</dbReference>
<feature type="domain" description="BTB" evidence="2">
    <location>
        <begin position="24"/>
        <end position="91"/>
    </location>
</feature>
<dbReference type="Gene3D" id="3.30.710.10">
    <property type="entry name" value="Potassium Channel Kv1.1, Chain A"/>
    <property type="match status" value="1"/>
</dbReference>
<protein>
    <recommendedName>
        <fullName evidence="1">BTB/POZ domain-containing protein 9</fullName>
    </recommendedName>
</protein>
<dbReference type="InterPro" id="IPR011333">
    <property type="entry name" value="SKP1/BTB/POZ_sf"/>
</dbReference>
<dbReference type="SMART" id="SM00225">
    <property type="entry name" value="BTB"/>
    <property type="match status" value="1"/>
</dbReference>
<dbReference type="GO" id="GO:0048512">
    <property type="term" value="P:circadian behavior"/>
    <property type="evidence" value="ECO:0007669"/>
    <property type="project" value="TreeGrafter"/>
</dbReference>
<dbReference type="AlphaFoldDB" id="U5ERM0"/>
<evidence type="ECO:0000256" key="1">
    <source>
        <dbReference type="ARBA" id="ARBA00020216"/>
    </source>
</evidence>
<evidence type="ECO:0000259" key="2">
    <source>
        <dbReference type="PROSITE" id="PS50097"/>
    </source>
</evidence>
<dbReference type="Pfam" id="PF00754">
    <property type="entry name" value="F5_F8_type_C"/>
    <property type="match status" value="1"/>
</dbReference>
<feature type="non-terminal residue" evidence="3">
    <location>
        <position position="1"/>
    </location>
</feature>
<proteinExistence type="evidence at transcript level"/>
<dbReference type="InterPro" id="IPR052407">
    <property type="entry name" value="BTB_POZ_domain_cont_9"/>
</dbReference>
<dbReference type="EMBL" id="GANO01002750">
    <property type="protein sequence ID" value="JAB57121.1"/>
    <property type="molecule type" value="mRNA"/>
</dbReference>
<dbReference type="GO" id="GO:0050804">
    <property type="term" value="P:modulation of chemical synaptic transmission"/>
    <property type="evidence" value="ECO:0007669"/>
    <property type="project" value="TreeGrafter"/>
</dbReference>
<dbReference type="CDD" id="cd18287">
    <property type="entry name" value="BTB_POZ_BTBD9"/>
    <property type="match status" value="1"/>
</dbReference>
<dbReference type="Gene3D" id="2.60.120.260">
    <property type="entry name" value="Galactose-binding domain-like"/>
    <property type="match status" value="2"/>
</dbReference>